<feature type="compositionally biased region" description="Polar residues" evidence="1">
    <location>
        <begin position="279"/>
        <end position="288"/>
    </location>
</feature>
<feature type="compositionally biased region" description="Basic residues" evidence="1">
    <location>
        <begin position="291"/>
        <end position="301"/>
    </location>
</feature>
<keyword evidence="3" id="KW-1185">Reference proteome</keyword>
<reference evidence="2 3" key="1">
    <citation type="journal article" date="2012" name="Proc. Natl. Acad. Sci. U.S.A.">
        <title>Antigenic diversity is generated by distinct evolutionary mechanisms in African trypanosome species.</title>
        <authorList>
            <person name="Jackson A.P."/>
            <person name="Berry A."/>
            <person name="Aslett M."/>
            <person name="Allison H.C."/>
            <person name="Burton P."/>
            <person name="Vavrova-Anderson J."/>
            <person name="Brown R."/>
            <person name="Browne H."/>
            <person name="Corton N."/>
            <person name="Hauser H."/>
            <person name="Gamble J."/>
            <person name="Gilderthorp R."/>
            <person name="Marcello L."/>
            <person name="McQuillan J."/>
            <person name="Otto T.D."/>
            <person name="Quail M.A."/>
            <person name="Sanders M.J."/>
            <person name="van Tonder A."/>
            <person name="Ginger M.L."/>
            <person name="Field M.C."/>
            <person name="Barry J.D."/>
            <person name="Hertz-Fowler C."/>
            <person name="Berriman M."/>
        </authorList>
    </citation>
    <scope>NUCLEOTIDE SEQUENCE</scope>
    <source>
        <strain evidence="2 3">Y486</strain>
    </source>
</reference>
<evidence type="ECO:0000313" key="2">
    <source>
        <dbReference type="EMBL" id="CCD21217.1"/>
    </source>
</evidence>
<feature type="region of interest" description="Disordered" evidence="1">
    <location>
        <begin position="270"/>
        <end position="301"/>
    </location>
</feature>
<gene>
    <name evidence="2" type="ORF">TvY486_0041270</name>
</gene>
<accession>F9WUG8</accession>
<sequence length="301" mass="32153">MRMRCQHRTNKTADHEPRSGLQCARASNACLRHVVWCKHVTHLHTVRSMTSRGAIRTALTPFAATLKLAYSSVAFKLTAQHFQRDSTLAQCSLNGLRHLARSSTAAPHTTACSLAQPGVPRASTGTRSCCHTRAVSCGVLCDSLAPLFGAVDALCPGAHRQASLAAICLGTLAVLLQPQPQEHRASAVRGLGSQRSTHTNSNWHFSLGLPVAPHASLTSRSAVSVHRVIHVAPRPPNSSLAQVTLTAVARRASTSCAAHPHPSLTLVAQPRDQEGARSTVATHRNSGTAKHVSRRCRPWPA</sequence>
<dbReference type="VEuPathDB" id="TriTrypDB:TvY486_0041270"/>
<organism evidence="2 3">
    <name type="scientific">Trypanosoma vivax (strain Y486)</name>
    <dbReference type="NCBI Taxonomy" id="1055687"/>
    <lineage>
        <taxon>Eukaryota</taxon>
        <taxon>Discoba</taxon>
        <taxon>Euglenozoa</taxon>
        <taxon>Kinetoplastea</taxon>
        <taxon>Metakinetoplastina</taxon>
        <taxon>Trypanosomatida</taxon>
        <taxon>Trypanosomatidae</taxon>
        <taxon>Trypanosoma</taxon>
        <taxon>Duttonella</taxon>
    </lineage>
</organism>
<dbReference type="Proteomes" id="UP000009027">
    <property type="component" value="Unassembled WGS sequence"/>
</dbReference>
<dbReference type="AlphaFoldDB" id="F9WUG8"/>
<name>F9WUG8_TRYVY</name>
<dbReference type="EMBL" id="CAEX01007246">
    <property type="protein sequence ID" value="CCD21217.1"/>
    <property type="molecule type" value="Genomic_DNA"/>
</dbReference>
<proteinExistence type="predicted"/>
<evidence type="ECO:0000313" key="3">
    <source>
        <dbReference type="Proteomes" id="UP000009027"/>
    </source>
</evidence>
<evidence type="ECO:0000256" key="1">
    <source>
        <dbReference type="SAM" id="MobiDB-lite"/>
    </source>
</evidence>
<protein>
    <submittedName>
        <fullName evidence="2">Uncharacterized protein</fullName>
    </submittedName>
</protein>